<gene>
    <name evidence="2" type="ORF">FYJ29_08755</name>
</gene>
<proteinExistence type="predicted"/>
<feature type="chain" id="PRO_5026765674" evidence="1">
    <location>
        <begin position="20"/>
        <end position="383"/>
    </location>
</feature>
<protein>
    <submittedName>
        <fullName evidence="2">Uncharacterized protein</fullName>
    </submittedName>
</protein>
<feature type="signal peptide" evidence="1">
    <location>
        <begin position="1"/>
        <end position="19"/>
    </location>
</feature>
<dbReference type="AlphaFoldDB" id="A0A6L5XC71"/>
<dbReference type="SUPFAM" id="SSF75011">
    <property type="entry name" value="3-carboxy-cis,cis-mucoante lactonizing enzyme"/>
    <property type="match status" value="1"/>
</dbReference>
<dbReference type="Proteomes" id="UP000483362">
    <property type="component" value="Unassembled WGS sequence"/>
</dbReference>
<dbReference type="EMBL" id="VULT01000013">
    <property type="protein sequence ID" value="MSS17841.1"/>
    <property type="molecule type" value="Genomic_DNA"/>
</dbReference>
<reference evidence="2 3" key="1">
    <citation type="submission" date="2019-08" db="EMBL/GenBank/DDBJ databases">
        <title>In-depth cultivation of the pig gut microbiome towards novel bacterial diversity and tailored functional studies.</title>
        <authorList>
            <person name="Wylensek D."/>
            <person name="Hitch T.C.A."/>
            <person name="Clavel T."/>
        </authorList>
    </citation>
    <scope>NUCLEOTIDE SEQUENCE [LARGE SCALE GENOMIC DNA]</scope>
    <source>
        <strain evidence="2 3">Oil-RF-744-WCA-WT-10</strain>
    </source>
</reference>
<organism evidence="2 3">
    <name type="scientific">Sodaliphilus pleomorphus</name>
    <dbReference type="NCBI Taxonomy" id="2606626"/>
    <lineage>
        <taxon>Bacteria</taxon>
        <taxon>Pseudomonadati</taxon>
        <taxon>Bacteroidota</taxon>
        <taxon>Bacteroidia</taxon>
        <taxon>Bacteroidales</taxon>
        <taxon>Muribaculaceae</taxon>
        <taxon>Sodaliphilus</taxon>
    </lineage>
</organism>
<comment type="caution">
    <text evidence="2">The sequence shown here is derived from an EMBL/GenBank/DDBJ whole genome shotgun (WGS) entry which is preliminary data.</text>
</comment>
<evidence type="ECO:0000313" key="3">
    <source>
        <dbReference type="Proteomes" id="UP000483362"/>
    </source>
</evidence>
<keyword evidence="1" id="KW-0732">Signal</keyword>
<keyword evidence="3" id="KW-1185">Reference proteome</keyword>
<dbReference type="RefSeq" id="WP_154326411.1">
    <property type="nucleotide sequence ID" value="NZ_CP045696.1"/>
</dbReference>
<evidence type="ECO:0000313" key="2">
    <source>
        <dbReference type="EMBL" id="MSS17841.1"/>
    </source>
</evidence>
<name>A0A6L5XC71_9BACT</name>
<sequence>MKKVLLLAACAAMFTSALADTTADGYTITKATDVAWPAELPSLECRQGFGLNNQFYIQNKAKQELQVYDLTGKLVKTIPSGKATGVSYDEAGNIVISLCTFPNEYRTDTVQIKVVSADGKTVKNYNLPTESIVKGRCDFLGCAEGNMLTDGSLYLVGATNTGVGIMRVADDELDVDNSYQAIAAGTTPSTSTVVMPWKPVGSEDMHYLYVSRSATPCDMVMDGENFKVTPITLPNKGACNGAYPFVYEGKNYIAYPTPTNYFDGFAVAEITFNDDGTISAGEAPVIQVDAVATANANGFQADWLTVDPSTQTIYQVYPGGGLRTYKFTTPQSTGVNNVTAAKTVKNVTYVNTLGMQSAEPFQGMNIVVTNYTDGSHTATKVMK</sequence>
<accession>A0A6L5XC71</accession>
<evidence type="ECO:0000256" key="1">
    <source>
        <dbReference type="SAM" id="SignalP"/>
    </source>
</evidence>